<evidence type="ECO:0000256" key="1">
    <source>
        <dbReference type="SAM" id="Phobius"/>
    </source>
</evidence>
<feature type="transmembrane region" description="Helical" evidence="1">
    <location>
        <begin position="310"/>
        <end position="329"/>
    </location>
</feature>
<evidence type="ECO:0008006" key="4">
    <source>
        <dbReference type="Google" id="ProtNLM"/>
    </source>
</evidence>
<dbReference type="Gene3D" id="1.20.120.1760">
    <property type="match status" value="1"/>
</dbReference>
<reference evidence="3" key="1">
    <citation type="journal article" date="2019" name="Int. J. Syst. Evol. Microbiol.">
        <title>The Global Catalogue of Microorganisms (GCM) 10K type strain sequencing project: providing services to taxonomists for standard genome sequencing and annotation.</title>
        <authorList>
            <consortium name="The Broad Institute Genomics Platform"/>
            <consortium name="The Broad Institute Genome Sequencing Center for Infectious Disease"/>
            <person name="Wu L."/>
            <person name="Ma J."/>
        </authorList>
    </citation>
    <scope>NUCLEOTIDE SEQUENCE [LARGE SCALE GENOMIC DNA]</scope>
    <source>
        <strain evidence="3">KCTC 42644</strain>
    </source>
</reference>
<keyword evidence="1" id="KW-1133">Transmembrane helix</keyword>
<dbReference type="EMBL" id="JBHRXV010000011">
    <property type="protein sequence ID" value="MFC3713901.1"/>
    <property type="molecule type" value="Genomic_DNA"/>
</dbReference>
<evidence type="ECO:0000313" key="2">
    <source>
        <dbReference type="EMBL" id="MFC3713901.1"/>
    </source>
</evidence>
<comment type="caution">
    <text evidence="2">The sequence shown here is derived from an EMBL/GenBank/DDBJ whole genome shotgun (WGS) entry which is preliminary data.</text>
</comment>
<name>A0ABV7XDA7_9SPHN</name>
<proteinExistence type="predicted"/>
<gene>
    <name evidence="2" type="ORF">ACFOMD_15095</name>
</gene>
<dbReference type="Proteomes" id="UP001595615">
    <property type="component" value="Unassembled WGS sequence"/>
</dbReference>
<feature type="transmembrane region" description="Helical" evidence="1">
    <location>
        <begin position="230"/>
        <end position="254"/>
    </location>
</feature>
<keyword evidence="1" id="KW-0812">Transmembrane</keyword>
<dbReference type="RefSeq" id="WP_380862844.1">
    <property type="nucleotide sequence ID" value="NZ_JBHRXV010000011.1"/>
</dbReference>
<accession>A0ABV7XDA7</accession>
<protein>
    <recommendedName>
        <fullName evidence="4">Glycosyl transferase</fullName>
    </recommendedName>
</protein>
<dbReference type="InterPro" id="IPR043130">
    <property type="entry name" value="CDP-OH_PTrfase_TM_dom"/>
</dbReference>
<feature type="transmembrane region" description="Helical" evidence="1">
    <location>
        <begin position="368"/>
        <end position="392"/>
    </location>
</feature>
<evidence type="ECO:0000313" key="3">
    <source>
        <dbReference type="Proteomes" id="UP001595615"/>
    </source>
</evidence>
<sequence>MALVALLFAHHGAPGGEPLAAIDVAGLTVLERQVVLSRRLGAEKIFVIAERMPPGLAAALDRVGDSVKILRDPALLGEAVADDDLVLSLQEGLVAEVAPATALLGEAPAPLLAVTEGEPAYQAAERLDSLSFWAGFAVYPAEQVKEVAADIGEWDLQSTLLRTAASSDSPRLTLHVEPAEWRFVGEAASATALSDQLLSETRPRRFGWPSRFLFAGLEPRLVRLMLPTRLTGRMVTAGAVTLGLLGVLLFAFGWPGPALLLAILSPQLADAGVQLARLRLEPTEKWIEPAFDHAIEPGWYLALGAHLSTLGWSAAWPLAIGVVAARVAMNQQSRFYRRLKDDDLEAAEPGWSAVAAGRDTLPWLLLPFALLVMWKAGLIAIAIYAASSFFVLQARLFSRLADPAGAKL</sequence>
<keyword evidence="1" id="KW-0472">Membrane</keyword>
<organism evidence="2 3">
    <name type="scientific">Sphingoaurantiacus capsulatus</name>
    <dbReference type="NCBI Taxonomy" id="1771310"/>
    <lineage>
        <taxon>Bacteria</taxon>
        <taxon>Pseudomonadati</taxon>
        <taxon>Pseudomonadota</taxon>
        <taxon>Alphaproteobacteria</taxon>
        <taxon>Sphingomonadales</taxon>
        <taxon>Sphingosinicellaceae</taxon>
        <taxon>Sphingoaurantiacus</taxon>
    </lineage>
</organism>
<keyword evidence="3" id="KW-1185">Reference proteome</keyword>